<keyword evidence="12" id="KW-0496">Mitochondrion</keyword>
<organism evidence="12">
    <name type="scientific">Scutigerella causeyae</name>
    <dbReference type="NCBI Taxonomy" id="388540"/>
    <lineage>
        <taxon>Eukaryota</taxon>
        <taxon>Metazoa</taxon>
        <taxon>Ecdysozoa</taxon>
        <taxon>Arthropoda</taxon>
        <taxon>Myriapoda</taxon>
        <taxon>Symphyla</taxon>
        <taxon>Scutigerellidae</taxon>
        <taxon>Scutigerella</taxon>
    </lineage>
</organism>
<evidence type="ECO:0000256" key="2">
    <source>
        <dbReference type="ARBA" id="ARBA00010519"/>
    </source>
</evidence>
<evidence type="ECO:0000256" key="4">
    <source>
        <dbReference type="ARBA" id="ARBA00022692"/>
    </source>
</evidence>
<evidence type="ECO:0000256" key="3">
    <source>
        <dbReference type="ARBA" id="ARBA00016612"/>
    </source>
</evidence>
<evidence type="ECO:0000256" key="10">
    <source>
        <dbReference type="ARBA" id="ARBA00049551"/>
    </source>
</evidence>
<protein>
    <recommendedName>
        <fullName evidence="3">NADH-ubiquinone oxidoreductase chain 4L</fullName>
    </recommendedName>
    <alternativeName>
        <fullName evidence="9">NADH dehydrogenase subunit 4L</fullName>
    </alternativeName>
</protein>
<evidence type="ECO:0000256" key="5">
    <source>
        <dbReference type="ARBA" id="ARBA00022967"/>
    </source>
</evidence>
<dbReference type="EMBL" id="DQ666065">
    <property type="protein sequence ID" value="ABF93310.1"/>
    <property type="molecule type" value="Genomic_DNA"/>
</dbReference>
<sequence>MNNLIFFFMIFSGIYSFISWRKHIFMSLMSLEFLVVFFFLGFVFVMGSGLNMFVSLVYLTYSACEGALGLSIIVSLVRGSGNDLFSSSGLIQC</sequence>
<accession>Q06RF7</accession>
<comment type="catalytic activity">
    <reaction evidence="10">
        <text>a ubiquinone + NADH + 5 H(+)(in) = a ubiquinol + NAD(+) + 4 H(+)(out)</text>
        <dbReference type="Rhea" id="RHEA:29091"/>
        <dbReference type="Rhea" id="RHEA-COMP:9565"/>
        <dbReference type="Rhea" id="RHEA-COMP:9566"/>
        <dbReference type="ChEBI" id="CHEBI:15378"/>
        <dbReference type="ChEBI" id="CHEBI:16389"/>
        <dbReference type="ChEBI" id="CHEBI:17976"/>
        <dbReference type="ChEBI" id="CHEBI:57540"/>
        <dbReference type="ChEBI" id="CHEBI:57945"/>
        <dbReference type="EC" id="7.1.1.2"/>
    </reaction>
</comment>
<comment type="similarity">
    <text evidence="2">Belongs to the complex I subunit 4L family.</text>
</comment>
<reference evidence="12" key="1">
    <citation type="journal article" date="2007" name="Mol. Phylogenet. Evol.">
        <title>The complete mitochondrial genome of Scutigerella causeyae (Myriapoda: Symphyla) and the phylogenetic position of Symphyla.</title>
        <authorList>
            <person name="Podsiadlowski L."/>
            <person name="Kohlhagen H."/>
            <person name="Koch M."/>
        </authorList>
    </citation>
    <scope>NUCLEOTIDE SEQUENCE</scope>
</reference>
<evidence type="ECO:0000256" key="7">
    <source>
        <dbReference type="ARBA" id="ARBA00023027"/>
    </source>
</evidence>
<feature type="transmembrane region" description="Helical" evidence="11">
    <location>
        <begin position="56"/>
        <end position="77"/>
    </location>
</feature>
<keyword evidence="6 11" id="KW-1133">Transmembrane helix</keyword>
<dbReference type="InterPro" id="IPR039428">
    <property type="entry name" value="NUOK/Mnh_C1-like"/>
</dbReference>
<keyword evidence="5" id="KW-1278">Translocase</keyword>
<evidence type="ECO:0000256" key="8">
    <source>
        <dbReference type="ARBA" id="ARBA00023136"/>
    </source>
</evidence>
<dbReference type="Pfam" id="PF00420">
    <property type="entry name" value="Oxidored_q2"/>
    <property type="match status" value="1"/>
</dbReference>
<keyword evidence="4 11" id="KW-0812">Transmembrane</keyword>
<evidence type="ECO:0000256" key="1">
    <source>
        <dbReference type="ARBA" id="ARBA00004141"/>
    </source>
</evidence>
<keyword evidence="8 11" id="KW-0472">Membrane</keyword>
<dbReference type="GO" id="GO:0008137">
    <property type="term" value="F:NADH dehydrogenase (ubiquinone) activity"/>
    <property type="evidence" value="ECO:0007669"/>
    <property type="project" value="UniProtKB-EC"/>
</dbReference>
<evidence type="ECO:0000256" key="6">
    <source>
        <dbReference type="ARBA" id="ARBA00022989"/>
    </source>
</evidence>
<proteinExistence type="inferred from homology"/>
<geneLocation type="mitochondrion" evidence="12"/>
<evidence type="ECO:0000313" key="12">
    <source>
        <dbReference type="EMBL" id="ABF93310.1"/>
    </source>
</evidence>
<feature type="transmembrane region" description="Helical" evidence="11">
    <location>
        <begin position="6"/>
        <end position="24"/>
    </location>
</feature>
<evidence type="ECO:0000256" key="9">
    <source>
        <dbReference type="ARBA" id="ARBA00031586"/>
    </source>
</evidence>
<dbReference type="GO" id="GO:0016020">
    <property type="term" value="C:membrane"/>
    <property type="evidence" value="ECO:0007669"/>
    <property type="project" value="UniProtKB-SubCell"/>
</dbReference>
<dbReference type="GeneID" id="4363501"/>
<name>Q06RF7_9MYRI</name>
<dbReference type="AlphaFoldDB" id="Q06RF7"/>
<dbReference type="RefSeq" id="YP_784042.1">
    <property type="nucleotide sequence ID" value="NC_008453.1"/>
</dbReference>
<evidence type="ECO:0000256" key="11">
    <source>
        <dbReference type="SAM" id="Phobius"/>
    </source>
</evidence>
<comment type="subcellular location">
    <subcellularLocation>
        <location evidence="1">Membrane</location>
        <topology evidence="1">Multi-pass membrane protein</topology>
    </subcellularLocation>
</comment>
<feature type="transmembrane region" description="Helical" evidence="11">
    <location>
        <begin position="31"/>
        <end position="50"/>
    </location>
</feature>
<dbReference type="Gene3D" id="1.10.287.3510">
    <property type="match status" value="1"/>
</dbReference>
<dbReference type="CTD" id="4539"/>
<keyword evidence="7" id="KW-0520">NAD</keyword>
<gene>
    <name evidence="12" type="primary">ND4L</name>
</gene>